<dbReference type="Pfam" id="PF00856">
    <property type="entry name" value="SET"/>
    <property type="match status" value="1"/>
</dbReference>
<gene>
    <name evidence="2" type="ORF">SMSP2_00393</name>
</gene>
<dbReference type="Gene3D" id="2.170.270.10">
    <property type="entry name" value="SET domain"/>
    <property type="match status" value="1"/>
</dbReference>
<dbReference type="SUPFAM" id="SSF82199">
    <property type="entry name" value="SET domain"/>
    <property type="match status" value="1"/>
</dbReference>
<dbReference type="AlphaFoldDB" id="A0A1Q2MBF1"/>
<proteinExistence type="predicted"/>
<organism evidence="2 3">
    <name type="scientific">Limihaloglobus sulfuriphilus</name>
    <dbReference type="NCBI Taxonomy" id="1851148"/>
    <lineage>
        <taxon>Bacteria</taxon>
        <taxon>Pseudomonadati</taxon>
        <taxon>Planctomycetota</taxon>
        <taxon>Phycisphaerae</taxon>
        <taxon>Sedimentisphaerales</taxon>
        <taxon>Sedimentisphaeraceae</taxon>
        <taxon>Limihaloglobus</taxon>
    </lineage>
</organism>
<dbReference type="OrthoDB" id="166979at2"/>
<protein>
    <submittedName>
        <fullName evidence="2">SET domain protein</fullName>
    </submittedName>
</protein>
<keyword evidence="3" id="KW-1185">Reference proteome</keyword>
<feature type="domain" description="SET" evidence="1">
    <location>
        <begin position="4"/>
        <end position="112"/>
    </location>
</feature>
<dbReference type="EMBL" id="CP019646">
    <property type="protein sequence ID" value="AQQ70055.1"/>
    <property type="molecule type" value="Genomic_DNA"/>
</dbReference>
<dbReference type="KEGG" id="pbas:SMSP2_00393"/>
<dbReference type="Proteomes" id="UP000188181">
    <property type="component" value="Chromosome"/>
</dbReference>
<dbReference type="RefSeq" id="WP_146682349.1">
    <property type="nucleotide sequence ID" value="NZ_CP019646.1"/>
</dbReference>
<sequence length="203" mass="22826">MIHPQTTIRYICPEVGIGVFALADIPRGTIVVVRDSCDLCITEQQFGRMPQPLKSFTETYMYHDKDGNLILSWDHAKYMNHSCLSNTMMTGCNFEIAVRDISAGEEITTEYGLLNIQQPYSIDCGAPDCRKIVKADDIDTYGDIWDQLIKESMLLINKVPQPLWPLVETSTKESIKSMLANPDDYISVKTIKWPVNETDAAAG</sequence>
<dbReference type="PROSITE" id="PS50280">
    <property type="entry name" value="SET"/>
    <property type="match status" value="1"/>
</dbReference>
<dbReference type="STRING" id="1851148.SMSP2_00393"/>
<dbReference type="InterPro" id="IPR001214">
    <property type="entry name" value="SET_dom"/>
</dbReference>
<evidence type="ECO:0000313" key="3">
    <source>
        <dbReference type="Proteomes" id="UP000188181"/>
    </source>
</evidence>
<dbReference type="InterPro" id="IPR046341">
    <property type="entry name" value="SET_dom_sf"/>
</dbReference>
<reference evidence="3" key="1">
    <citation type="submission" date="2017-02" db="EMBL/GenBank/DDBJ databases">
        <title>Comparative genomics and description of representatives of a novel lineage of planctomycetes thriving in anoxic sediments.</title>
        <authorList>
            <person name="Spring S."/>
            <person name="Bunk B."/>
            <person name="Sproer C."/>
        </authorList>
    </citation>
    <scope>NUCLEOTIDE SEQUENCE [LARGE SCALE GENOMIC DNA]</scope>
    <source>
        <strain evidence="3">SM-Chi-D1</strain>
    </source>
</reference>
<evidence type="ECO:0000313" key="2">
    <source>
        <dbReference type="EMBL" id="AQQ70055.1"/>
    </source>
</evidence>
<evidence type="ECO:0000259" key="1">
    <source>
        <dbReference type="PROSITE" id="PS50280"/>
    </source>
</evidence>
<name>A0A1Q2MBF1_9BACT</name>
<accession>A0A1Q2MBF1</accession>